<keyword evidence="3" id="KW-1185">Reference proteome</keyword>
<dbReference type="AlphaFoldDB" id="A0A919F8E3"/>
<accession>A0A919F8E3</accession>
<dbReference type="Pfam" id="PF13460">
    <property type="entry name" value="NAD_binding_10"/>
    <property type="match status" value="1"/>
</dbReference>
<dbReference type="SUPFAM" id="SSF51735">
    <property type="entry name" value="NAD(P)-binding Rossmann-fold domains"/>
    <property type="match status" value="1"/>
</dbReference>
<dbReference type="EMBL" id="BNBA01000012">
    <property type="protein sequence ID" value="GHH53476.1"/>
    <property type="molecule type" value="Genomic_DNA"/>
</dbReference>
<evidence type="ECO:0000259" key="1">
    <source>
        <dbReference type="Pfam" id="PF13460"/>
    </source>
</evidence>
<comment type="caution">
    <text evidence="2">The sequence shown here is derived from an EMBL/GenBank/DDBJ whole genome shotgun (WGS) entry which is preliminary data.</text>
</comment>
<evidence type="ECO:0000313" key="3">
    <source>
        <dbReference type="Proteomes" id="UP000623958"/>
    </source>
</evidence>
<reference evidence="2" key="2">
    <citation type="submission" date="2020-09" db="EMBL/GenBank/DDBJ databases">
        <authorList>
            <person name="Sun Q."/>
            <person name="Ohkuma M."/>
        </authorList>
    </citation>
    <scope>NUCLEOTIDE SEQUENCE</scope>
    <source>
        <strain evidence="2">JCM 13306</strain>
    </source>
</reference>
<gene>
    <name evidence="2" type="ORF">GCM10009090_18890</name>
</gene>
<dbReference type="RefSeq" id="WP_434029218.1">
    <property type="nucleotide sequence ID" value="NZ_BNBA01000012.1"/>
</dbReference>
<proteinExistence type="predicted"/>
<dbReference type="CDD" id="cd05269">
    <property type="entry name" value="TMR_SDR_a"/>
    <property type="match status" value="1"/>
</dbReference>
<dbReference type="PANTHER" id="PTHR47129:SF1">
    <property type="entry name" value="NMRA-LIKE DOMAIN-CONTAINING PROTEIN"/>
    <property type="match status" value="1"/>
</dbReference>
<evidence type="ECO:0000313" key="2">
    <source>
        <dbReference type="EMBL" id="GHH53476.1"/>
    </source>
</evidence>
<dbReference type="InterPro" id="IPR052718">
    <property type="entry name" value="NmrA-type_oxidoreductase"/>
</dbReference>
<reference evidence="2" key="1">
    <citation type="journal article" date="2014" name="Int. J. Syst. Evol. Microbiol.">
        <title>Complete genome sequence of Corynebacterium casei LMG S-19264T (=DSM 44701T), isolated from a smear-ripened cheese.</title>
        <authorList>
            <consortium name="US DOE Joint Genome Institute (JGI-PGF)"/>
            <person name="Walter F."/>
            <person name="Albersmeier A."/>
            <person name="Kalinowski J."/>
            <person name="Ruckert C."/>
        </authorList>
    </citation>
    <scope>NUCLEOTIDE SEQUENCE</scope>
    <source>
        <strain evidence="2">JCM 13306</strain>
    </source>
</reference>
<dbReference type="InterPro" id="IPR036291">
    <property type="entry name" value="NAD(P)-bd_dom_sf"/>
</dbReference>
<organism evidence="2 3">
    <name type="scientific">Xanthomonas boreopolis</name>
    <dbReference type="NCBI Taxonomy" id="86183"/>
    <lineage>
        <taxon>Bacteria</taxon>
        <taxon>Pseudomonadati</taxon>
        <taxon>Pseudomonadota</taxon>
        <taxon>Gammaproteobacteria</taxon>
        <taxon>Lysobacterales</taxon>
        <taxon>Lysobacteraceae</taxon>
        <taxon>Xanthomonas</taxon>
    </lineage>
</organism>
<name>A0A919F8E3_9XANT</name>
<dbReference type="PANTHER" id="PTHR47129">
    <property type="entry name" value="QUINONE OXIDOREDUCTASE 2"/>
    <property type="match status" value="1"/>
</dbReference>
<sequence>MPRTSPRLLVTAATGQLGRKVVAELLKKVPATDLAVAVRDAGKAADLAAAGVDVRIADYSHAEGWDAALAGIERVLLISSSEVGQRVAQHRNVIDAAVRAGVALIGYTSVLRADTSELGLAVEHRETEALLRASGLPVVLLRNGWYTENLTYSLAHELASGVRFGSAGDGLISTASRDDYAAAAATVLAGNGHAGKTYELAGDSAYTLAEYTAEVSRLSGKQVAYQDLPQADYRASLLKAGLPAPFAEMLADNDAAAARGALFDDGHQLSALIGRPTTPLAETLRAALAAV</sequence>
<dbReference type="Gene3D" id="3.90.25.10">
    <property type="entry name" value="UDP-galactose 4-epimerase, domain 1"/>
    <property type="match status" value="1"/>
</dbReference>
<dbReference type="InterPro" id="IPR016040">
    <property type="entry name" value="NAD(P)-bd_dom"/>
</dbReference>
<dbReference type="Gene3D" id="3.40.50.720">
    <property type="entry name" value="NAD(P)-binding Rossmann-like Domain"/>
    <property type="match status" value="1"/>
</dbReference>
<dbReference type="Proteomes" id="UP000623958">
    <property type="component" value="Unassembled WGS sequence"/>
</dbReference>
<protein>
    <submittedName>
        <fullName evidence="2">NAD(P)-dependent oxidoreductase</fullName>
    </submittedName>
</protein>
<feature type="domain" description="NAD(P)-binding" evidence="1">
    <location>
        <begin position="13"/>
        <end position="189"/>
    </location>
</feature>